<gene>
    <name evidence="1" type="ORF">NC99_05250</name>
</gene>
<dbReference type="Proteomes" id="UP000036958">
    <property type="component" value="Unassembled WGS sequence"/>
</dbReference>
<sequence>MCSFYTSPSLQVLLTKDSDLLFVDGFFRKKYLLNNRFYISKE</sequence>
<evidence type="ECO:0000313" key="1">
    <source>
        <dbReference type="EMBL" id="KOH46685.1"/>
    </source>
</evidence>
<comment type="caution">
    <text evidence="1">The sequence shown here is derived from an EMBL/GenBank/DDBJ whole genome shotgun (WGS) entry which is preliminary data.</text>
</comment>
<accession>A0A0L8VDZ5</accession>
<reference evidence="2" key="1">
    <citation type="submission" date="2015-07" db="EMBL/GenBank/DDBJ databases">
        <title>Genome sequencing of Sunxiuqinia dokdonensis strain SK.</title>
        <authorList>
            <person name="Ahn S."/>
            <person name="Kim B.-C."/>
        </authorList>
    </citation>
    <scope>NUCLEOTIDE SEQUENCE [LARGE SCALE GENOMIC DNA]</scope>
    <source>
        <strain evidence="2">SK</strain>
    </source>
</reference>
<keyword evidence="2" id="KW-1185">Reference proteome</keyword>
<proteinExistence type="predicted"/>
<organism evidence="1 2">
    <name type="scientific">Sunxiuqinia dokdonensis</name>
    <dbReference type="NCBI Taxonomy" id="1409788"/>
    <lineage>
        <taxon>Bacteria</taxon>
        <taxon>Pseudomonadati</taxon>
        <taxon>Bacteroidota</taxon>
        <taxon>Bacteroidia</taxon>
        <taxon>Marinilabiliales</taxon>
        <taxon>Prolixibacteraceae</taxon>
        <taxon>Sunxiuqinia</taxon>
    </lineage>
</organism>
<dbReference type="AlphaFoldDB" id="A0A0L8VDZ5"/>
<evidence type="ECO:0000313" key="2">
    <source>
        <dbReference type="Proteomes" id="UP000036958"/>
    </source>
</evidence>
<name>A0A0L8VDZ5_9BACT</name>
<dbReference type="EMBL" id="LGIA01000023">
    <property type="protein sequence ID" value="KOH46685.1"/>
    <property type="molecule type" value="Genomic_DNA"/>
</dbReference>
<protein>
    <submittedName>
        <fullName evidence="1">Uncharacterized protein</fullName>
    </submittedName>
</protein>